<feature type="transmembrane region" description="Helical" evidence="1">
    <location>
        <begin position="66"/>
        <end position="93"/>
    </location>
</feature>
<protein>
    <recommendedName>
        <fullName evidence="4">Copper resistance protein D</fullName>
    </recommendedName>
</protein>
<keyword evidence="1" id="KW-0812">Transmembrane</keyword>
<proteinExistence type="predicted"/>
<keyword evidence="1" id="KW-0472">Membrane</keyword>
<feature type="transmembrane region" description="Helical" evidence="1">
    <location>
        <begin position="135"/>
        <end position="156"/>
    </location>
</feature>
<dbReference type="RefSeq" id="WP_145109549.1">
    <property type="nucleotide sequence ID" value="NZ_CP036349.1"/>
</dbReference>
<evidence type="ECO:0000256" key="1">
    <source>
        <dbReference type="SAM" id="Phobius"/>
    </source>
</evidence>
<dbReference type="KEGG" id="bmei:Spa11_13110"/>
<organism evidence="2 3">
    <name type="scientific">Botrimarina mediterranea</name>
    <dbReference type="NCBI Taxonomy" id="2528022"/>
    <lineage>
        <taxon>Bacteria</taxon>
        <taxon>Pseudomonadati</taxon>
        <taxon>Planctomycetota</taxon>
        <taxon>Planctomycetia</taxon>
        <taxon>Pirellulales</taxon>
        <taxon>Lacipirellulaceae</taxon>
        <taxon>Botrimarina</taxon>
    </lineage>
</organism>
<name>A0A518K5P9_9BACT</name>
<keyword evidence="1" id="KW-1133">Transmembrane helix</keyword>
<accession>A0A518K5P9</accession>
<feature type="transmembrane region" description="Helical" evidence="1">
    <location>
        <begin position="26"/>
        <end position="46"/>
    </location>
</feature>
<evidence type="ECO:0000313" key="2">
    <source>
        <dbReference type="EMBL" id="QDV73120.1"/>
    </source>
</evidence>
<evidence type="ECO:0008006" key="4">
    <source>
        <dbReference type="Google" id="ProtNLM"/>
    </source>
</evidence>
<dbReference type="Proteomes" id="UP000316426">
    <property type="component" value="Chromosome"/>
</dbReference>
<reference evidence="2 3" key="1">
    <citation type="submission" date="2019-02" db="EMBL/GenBank/DDBJ databases">
        <title>Deep-cultivation of Planctomycetes and their phenomic and genomic characterization uncovers novel biology.</title>
        <authorList>
            <person name="Wiegand S."/>
            <person name="Jogler M."/>
            <person name="Boedeker C."/>
            <person name="Pinto D."/>
            <person name="Vollmers J."/>
            <person name="Rivas-Marin E."/>
            <person name="Kohn T."/>
            <person name="Peeters S.H."/>
            <person name="Heuer A."/>
            <person name="Rast P."/>
            <person name="Oberbeckmann S."/>
            <person name="Bunk B."/>
            <person name="Jeske O."/>
            <person name="Meyerdierks A."/>
            <person name="Storesund J.E."/>
            <person name="Kallscheuer N."/>
            <person name="Luecker S."/>
            <person name="Lage O.M."/>
            <person name="Pohl T."/>
            <person name="Merkel B.J."/>
            <person name="Hornburger P."/>
            <person name="Mueller R.-W."/>
            <person name="Bruemmer F."/>
            <person name="Labrenz M."/>
            <person name="Spormann A.M."/>
            <person name="Op den Camp H."/>
            <person name="Overmann J."/>
            <person name="Amann R."/>
            <person name="Jetten M.S.M."/>
            <person name="Mascher T."/>
            <person name="Medema M.H."/>
            <person name="Devos D.P."/>
            <person name="Kaster A.-K."/>
            <person name="Ovreas L."/>
            <person name="Rohde M."/>
            <person name="Galperin M.Y."/>
            <person name="Jogler C."/>
        </authorList>
    </citation>
    <scope>NUCLEOTIDE SEQUENCE [LARGE SCALE GENOMIC DNA]</scope>
    <source>
        <strain evidence="2 3">Spa11</strain>
    </source>
</reference>
<feature type="transmembrane region" description="Helical" evidence="1">
    <location>
        <begin position="99"/>
        <end position="123"/>
    </location>
</feature>
<dbReference type="AlphaFoldDB" id="A0A518K5P9"/>
<dbReference type="EMBL" id="CP036349">
    <property type="protein sequence ID" value="QDV73120.1"/>
    <property type="molecule type" value="Genomic_DNA"/>
</dbReference>
<sequence length="187" mass="20303">MDLSPLVAAAQLDFTGPYFVALLSRVFHTTCAATLLGGLVYMRFVLAPATPEGEREAALFHGRRKAWAMCVMVCTLLLLVSGVYNLILFMGVYKNLPKLYHPLFGVKFLLSIGVMAIMAFIAGKTALAQKMRANLTGWLNLALVLALSVFVLGAMLRSFRDLPDARAAVPVAEEAPAFGDVQIEPIE</sequence>
<keyword evidence="3" id="KW-1185">Reference proteome</keyword>
<gene>
    <name evidence="2" type="ORF">Spa11_13110</name>
</gene>
<evidence type="ECO:0000313" key="3">
    <source>
        <dbReference type="Proteomes" id="UP000316426"/>
    </source>
</evidence>